<evidence type="ECO:0000256" key="3">
    <source>
        <dbReference type="ARBA" id="ARBA00043088"/>
    </source>
</evidence>
<dbReference type="STRING" id="90262.A0A1X2IKS9"/>
<dbReference type="PANTHER" id="PTHR48106">
    <property type="entry name" value="QUINONE OXIDOREDUCTASE PIG3-RELATED"/>
    <property type="match status" value="1"/>
</dbReference>
<sequence>MSTTMKAIVVEEYGATDKLLYKDVPKPTAEKDTVVIKNHCIGVNFIDNYHRTGLYPLPLPFIVGRDSAGEVVEVGEGVTDFKVGDRVVQMSGSSYAEYSQAKAASVEKISHDISYDLATAAALQGLTALTLVRDSYPVKKNDYILVHAAAGGVGLLLCQLGKHIGAHVIGTASTDEKCALAKENGAEFTINSSNEDITKRVNEITGGVGVHASLDGVGKATFDISLAATRRLGSVISFGNASGAVPPISIGVLAQKNLKLMRPTLYNYLATREESRRWFDELFSLMKDGVLNFHIHKVYDLKDAKQAQDDIQARVTTGKLLLRP</sequence>
<keyword evidence="1" id="KW-0521">NADP</keyword>
<protein>
    <recommendedName>
        <fullName evidence="4">Probable quinone oxidoreductase</fullName>
    </recommendedName>
    <alternativeName>
        <fullName evidence="3">NADPH:quinone reductase</fullName>
    </alternativeName>
</protein>
<dbReference type="InterPro" id="IPR013154">
    <property type="entry name" value="ADH-like_N"/>
</dbReference>
<dbReference type="EMBL" id="MCGE01000009">
    <property type="protein sequence ID" value="ORZ18175.1"/>
    <property type="molecule type" value="Genomic_DNA"/>
</dbReference>
<accession>A0A1X2IKS9</accession>
<keyword evidence="7" id="KW-1185">Reference proteome</keyword>
<dbReference type="Pfam" id="PF00107">
    <property type="entry name" value="ADH_zinc_N"/>
    <property type="match status" value="1"/>
</dbReference>
<dbReference type="Proteomes" id="UP000193560">
    <property type="component" value="Unassembled WGS sequence"/>
</dbReference>
<dbReference type="SMART" id="SM00829">
    <property type="entry name" value="PKS_ER"/>
    <property type="match status" value="1"/>
</dbReference>
<dbReference type="InterPro" id="IPR002364">
    <property type="entry name" value="Quin_OxRdtase/zeta-crystal_CS"/>
</dbReference>
<dbReference type="SUPFAM" id="SSF50129">
    <property type="entry name" value="GroES-like"/>
    <property type="match status" value="1"/>
</dbReference>
<name>A0A1X2IKS9_9FUNG</name>
<dbReference type="InterPro" id="IPR020843">
    <property type="entry name" value="ER"/>
</dbReference>
<evidence type="ECO:0000259" key="5">
    <source>
        <dbReference type="SMART" id="SM00829"/>
    </source>
</evidence>
<evidence type="ECO:0000256" key="4">
    <source>
        <dbReference type="ARBA" id="ARBA00070796"/>
    </source>
</evidence>
<keyword evidence="2" id="KW-0560">Oxidoreductase</keyword>
<evidence type="ECO:0000256" key="2">
    <source>
        <dbReference type="ARBA" id="ARBA00023002"/>
    </source>
</evidence>
<dbReference type="FunFam" id="3.40.50.720:FF:000053">
    <property type="entry name" value="Quinone oxidoreductase 1"/>
    <property type="match status" value="1"/>
</dbReference>
<evidence type="ECO:0000313" key="6">
    <source>
        <dbReference type="EMBL" id="ORZ18175.1"/>
    </source>
</evidence>
<dbReference type="OrthoDB" id="48317at2759"/>
<dbReference type="CDD" id="cd05286">
    <property type="entry name" value="QOR2"/>
    <property type="match status" value="1"/>
</dbReference>
<comment type="caution">
    <text evidence="6">The sequence shown here is derived from an EMBL/GenBank/DDBJ whole genome shotgun (WGS) entry which is preliminary data.</text>
</comment>
<dbReference type="GO" id="GO:0003960">
    <property type="term" value="F:quinone reductase (NADPH) activity"/>
    <property type="evidence" value="ECO:0007669"/>
    <property type="project" value="EnsemblFungi"/>
</dbReference>
<gene>
    <name evidence="6" type="ORF">BCR42DRAFT_436919</name>
</gene>
<dbReference type="Pfam" id="PF08240">
    <property type="entry name" value="ADH_N"/>
    <property type="match status" value="1"/>
</dbReference>
<dbReference type="AlphaFoldDB" id="A0A1X2IKS9"/>
<evidence type="ECO:0000256" key="1">
    <source>
        <dbReference type="ARBA" id="ARBA00022857"/>
    </source>
</evidence>
<dbReference type="PROSITE" id="PS01162">
    <property type="entry name" value="QOR_ZETA_CRYSTAL"/>
    <property type="match status" value="1"/>
</dbReference>
<dbReference type="GO" id="GO:0070402">
    <property type="term" value="F:NADPH binding"/>
    <property type="evidence" value="ECO:0007669"/>
    <property type="project" value="TreeGrafter"/>
</dbReference>
<dbReference type="Gene3D" id="3.90.180.10">
    <property type="entry name" value="Medium-chain alcohol dehydrogenases, catalytic domain"/>
    <property type="match status" value="1"/>
</dbReference>
<evidence type="ECO:0000313" key="7">
    <source>
        <dbReference type="Proteomes" id="UP000193560"/>
    </source>
</evidence>
<dbReference type="GO" id="GO:0035925">
    <property type="term" value="F:mRNA 3'-UTR AU-rich region binding"/>
    <property type="evidence" value="ECO:0007669"/>
    <property type="project" value="EnsemblFungi"/>
</dbReference>
<dbReference type="GO" id="GO:0032440">
    <property type="term" value="F:2-alkenal reductase [NAD(P)H] activity"/>
    <property type="evidence" value="ECO:0007669"/>
    <property type="project" value="EnsemblFungi"/>
</dbReference>
<dbReference type="InterPro" id="IPR047618">
    <property type="entry name" value="QOR-like"/>
</dbReference>
<dbReference type="InterPro" id="IPR013149">
    <property type="entry name" value="ADH-like_C"/>
</dbReference>
<dbReference type="GO" id="GO:0005829">
    <property type="term" value="C:cytosol"/>
    <property type="evidence" value="ECO:0007669"/>
    <property type="project" value="TreeGrafter"/>
</dbReference>
<dbReference type="GO" id="GO:0008270">
    <property type="term" value="F:zinc ion binding"/>
    <property type="evidence" value="ECO:0007669"/>
    <property type="project" value="InterPro"/>
</dbReference>
<dbReference type="PANTHER" id="PTHR48106:SF13">
    <property type="entry name" value="QUINONE OXIDOREDUCTASE-RELATED"/>
    <property type="match status" value="1"/>
</dbReference>
<dbReference type="SUPFAM" id="SSF51735">
    <property type="entry name" value="NAD(P)-binding Rossmann-fold domains"/>
    <property type="match status" value="1"/>
</dbReference>
<dbReference type="InterPro" id="IPR036291">
    <property type="entry name" value="NAD(P)-bd_dom_sf"/>
</dbReference>
<dbReference type="Gene3D" id="3.40.50.720">
    <property type="entry name" value="NAD(P)-binding Rossmann-like Domain"/>
    <property type="match status" value="1"/>
</dbReference>
<feature type="domain" description="Enoyl reductase (ER)" evidence="5">
    <location>
        <begin position="14"/>
        <end position="322"/>
    </location>
</feature>
<organism evidence="6 7">
    <name type="scientific">Absidia repens</name>
    <dbReference type="NCBI Taxonomy" id="90262"/>
    <lineage>
        <taxon>Eukaryota</taxon>
        <taxon>Fungi</taxon>
        <taxon>Fungi incertae sedis</taxon>
        <taxon>Mucoromycota</taxon>
        <taxon>Mucoromycotina</taxon>
        <taxon>Mucoromycetes</taxon>
        <taxon>Mucorales</taxon>
        <taxon>Cunninghamellaceae</taxon>
        <taxon>Absidia</taxon>
    </lineage>
</organism>
<dbReference type="InterPro" id="IPR011032">
    <property type="entry name" value="GroES-like_sf"/>
</dbReference>
<reference evidence="6 7" key="1">
    <citation type="submission" date="2016-07" db="EMBL/GenBank/DDBJ databases">
        <title>Pervasive Adenine N6-methylation of Active Genes in Fungi.</title>
        <authorList>
            <consortium name="DOE Joint Genome Institute"/>
            <person name="Mondo S.J."/>
            <person name="Dannebaum R.O."/>
            <person name="Kuo R.C."/>
            <person name="Labutti K."/>
            <person name="Haridas S."/>
            <person name="Kuo A."/>
            <person name="Salamov A."/>
            <person name="Ahrendt S.R."/>
            <person name="Lipzen A."/>
            <person name="Sullivan W."/>
            <person name="Andreopoulos W.B."/>
            <person name="Clum A."/>
            <person name="Lindquist E."/>
            <person name="Daum C."/>
            <person name="Ramamoorthy G.K."/>
            <person name="Gryganskyi A."/>
            <person name="Culley D."/>
            <person name="Magnuson J.K."/>
            <person name="James T.Y."/>
            <person name="O'Malley M.A."/>
            <person name="Stajich J.E."/>
            <person name="Spatafora J.W."/>
            <person name="Visel A."/>
            <person name="Grigoriev I.V."/>
        </authorList>
    </citation>
    <scope>NUCLEOTIDE SEQUENCE [LARGE SCALE GENOMIC DNA]</scope>
    <source>
        <strain evidence="6 7">NRRL 1336</strain>
    </source>
</reference>
<dbReference type="GO" id="GO:0034599">
    <property type="term" value="P:cellular response to oxidative stress"/>
    <property type="evidence" value="ECO:0007669"/>
    <property type="project" value="EnsemblFungi"/>
</dbReference>
<proteinExistence type="predicted"/>